<keyword evidence="2" id="KW-1185">Reference proteome</keyword>
<evidence type="ECO:0000313" key="2">
    <source>
        <dbReference type="Proteomes" id="UP000029221"/>
    </source>
</evidence>
<dbReference type="EMBL" id="BBML01000003">
    <property type="protein sequence ID" value="GAK96843.1"/>
    <property type="molecule type" value="Genomic_DNA"/>
</dbReference>
<dbReference type="AlphaFoldDB" id="A0A090Q527"/>
<gene>
    <name evidence="1" type="ORF">JCM19294_1152</name>
</gene>
<protein>
    <submittedName>
        <fullName evidence="1">Uncharacterized protein</fullName>
    </submittedName>
</protein>
<evidence type="ECO:0000313" key="1">
    <source>
        <dbReference type="EMBL" id="GAK96843.1"/>
    </source>
</evidence>
<name>A0A090Q527_9FLAO</name>
<reference evidence="1" key="1">
    <citation type="journal article" date="2014" name="Genome Announc.">
        <title>Draft Genome Sequences of Marine Flavobacterium Nonlabens Strains NR17, NR24, NR27, NR32, NR33, and Ara13.</title>
        <authorList>
            <person name="Nakanishi M."/>
            <person name="Meirelles P."/>
            <person name="Suzuki R."/>
            <person name="Takatani N."/>
            <person name="Mino S."/>
            <person name="Suda W."/>
            <person name="Oshima K."/>
            <person name="Hattori M."/>
            <person name="Ohkuma M."/>
            <person name="Hosokawa M."/>
            <person name="Miyashita K."/>
            <person name="Thompson F.L."/>
            <person name="Niwa A."/>
            <person name="Sawabe T."/>
            <person name="Sawabe T."/>
        </authorList>
    </citation>
    <scope>NUCLEOTIDE SEQUENCE [LARGE SCALE GENOMIC DNA]</scope>
    <source>
        <strain evidence="1">JCM 19294</strain>
    </source>
</reference>
<accession>A0A090Q527</accession>
<comment type="caution">
    <text evidence="1">The sequence shown here is derived from an EMBL/GenBank/DDBJ whole genome shotgun (WGS) entry which is preliminary data.</text>
</comment>
<sequence length="116" mass="13569">MIKIYKYDDWDTCADASFKVDLTVFKKEHALAFLQFYTWDWDEDKCIIEQALRKCAYQAIMIATQKDHNTVGVKRVWNVYSEAYPSIDGSLGIELLNVGLMELEPDNMTLKIEDYE</sequence>
<organism evidence="1 2">
    <name type="scientific">Nonlabens tegetincola</name>
    <dbReference type="NCBI Taxonomy" id="323273"/>
    <lineage>
        <taxon>Bacteria</taxon>
        <taxon>Pseudomonadati</taxon>
        <taxon>Bacteroidota</taxon>
        <taxon>Flavobacteriia</taxon>
        <taxon>Flavobacteriales</taxon>
        <taxon>Flavobacteriaceae</taxon>
        <taxon>Nonlabens</taxon>
    </lineage>
</organism>
<dbReference type="Proteomes" id="UP000029221">
    <property type="component" value="Unassembled WGS sequence"/>
</dbReference>
<dbReference type="RefSeq" id="WP_042278361.1">
    <property type="nucleotide sequence ID" value="NZ_BBML01000003.1"/>
</dbReference>
<proteinExistence type="predicted"/>